<evidence type="ECO:0000313" key="3">
    <source>
        <dbReference type="EMBL" id="RFU17440.1"/>
    </source>
</evidence>
<dbReference type="Pfam" id="PF13144">
    <property type="entry name" value="ChapFlgA"/>
    <property type="match status" value="1"/>
</dbReference>
<dbReference type="AlphaFoldDB" id="A0A372IR64"/>
<gene>
    <name evidence="3" type="ORF">D0Y96_04605</name>
</gene>
<keyword evidence="4" id="KW-1185">Reference proteome</keyword>
<feature type="domain" description="Flagella basal body P-ring formation protein FlgA SAF" evidence="2">
    <location>
        <begin position="82"/>
        <end position="140"/>
    </location>
</feature>
<dbReference type="RefSeq" id="WP_117298189.1">
    <property type="nucleotide sequence ID" value="NZ_QVQT02000002.1"/>
</dbReference>
<dbReference type="Proteomes" id="UP000264702">
    <property type="component" value="Unassembled WGS sequence"/>
</dbReference>
<protein>
    <recommendedName>
        <fullName evidence="2">Flagella basal body P-ring formation protein FlgA SAF domain-containing protein</fullName>
    </recommendedName>
</protein>
<evidence type="ECO:0000256" key="1">
    <source>
        <dbReference type="SAM" id="SignalP"/>
    </source>
</evidence>
<name>A0A372IR64_9BACT</name>
<dbReference type="EMBL" id="QVQT01000002">
    <property type="protein sequence ID" value="RFU17440.1"/>
    <property type="molecule type" value="Genomic_DNA"/>
</dbReference>
<organism evidence="3 4">
    <name type="scientific">Paracidobacterium acidisoli</name>
    <dbReference type="NCBI Taxonomy" id="2303751"/>
    <lineage>
        <taxon>Bacteria</taxon>
        <taxon>Pseudomonadati</taxon>
        <taxon>Acidobacteriota</taxon>
        <taxon>Terriglobia</taxon>
        <taxon>Terriglobales</taxon>
        <taxon>Acidobacteriaceae</taxon>
        <taxon>Paracidobacterium</taxon>
    </lineage>
</organism>
<comment type="caution">
    <text evidence="3">The sequence shown here is derived from an EMBL/GenBank/DDBJ whole genome shotgun (WGS) entry which is preliminary data.</text>
</comment>
<dbReference type="Gene3D" id="2.30.30.760">
    <property type="match status" value="1"/>
</dbReference>
<reference evidence="3 4" key="1">
    <citation type="submission" date="2018-08" db="EMBL/GenBank/DDBJ databases">
        <title>Acidipila sp. 4G-K13, an acidobacterium isolated from forest soil.</title>
        <authorList>
            <person name="Gao Z.-H."/>
            <person name="Qiu L.-H."/>
        </authorList>
    </citation>
    <scope>NUCLEOTIDE SEQUENCE [LARGE SCALE GENOMIC DNA]</scope>
    <source>
        <strain evidence="3 4">4G-K13</strain>
    </source>
</reference>
<evidence type="ECO:0000313" key="4">
    <source>
        <dbReference type="Proteomes" id="UP000264702"/>
    </source>
</evidence>
<feature type="signal peptide" evidence="1">
    <location>
        <begin position="1"/>
        <end position="19"/>
    </location>
</feature>
<evidence type="ECO:0000259" key="2">
    <source>
        <dbReference type="Pfam" id="PF13144"/>
    </source>
</evidence>
<accession>A0A372IR64</accession>
<feature type="chain" id="PRO_5016754298" description="Flagella basal body P-ring formation protein FlgA SAF domain-containing protein" evidence="1">
    <location>
        <begin position="20"/>
        <end position="151"/>
    </location>
</feature>
<proteinExistence type="predicted"/>
<dbReference type="OrthoDB" id="120842at2"/>
<keyword evidence="1" id="KW-0732">Signal</keyword>
<dbReference type="InterPro" id="IPR017585">
    <property type="entry name" value="SAF_FlgA"/>
</dbReference>
<sequence>MRAIPLLIAMLAGSPVAHAAPCRSGSTTRIYRYWEDAGLHRRWAMMIDCAHPDHPALFMPSQETPAAGDAQSMEAARITPSSPQVTNGMRVTLWQRESAADMRLTGTALEAGHSGQKIRVRTGLSGTVLTGVVRGPASVELLPAATGWRKR</sequence>